<evidence type="ECO:0000313" key="3">
    <source>
        <dbReference type="Proteomes" id="UP000722989"/>
    </source>
</evidence>
<dbReference type="InterPro" id="IPR037523">
    <property type="entry name" value="VOC_core"/>
</dbReference>
<dbReference type="EMBL" id="JAATVY010000005">
    <property type="protein sequence ID" value="NJC70234.1"/>
    <property type="molecule type" value="Genomic_DNA"/>
</dbReference>
<dbReference type="Proteomes" id="UP000722989">
    <property type="component" value="Unassembled WGS sequence"/>
</dbReference>
<evidence type="ECO:0000259" key="1">
    <source>
        <dbReference type="PROSITE" id="PS51819"/>
    </source>
</evidence>
<evidence type="ECO:0000313" key="2">
    <source>
        <dbReference type="EMBL" id="NJC70234.1"/>
    </source>
</evidence>
<gene>
    <name evidence="2" type="ORF">HC031_11005</name>
</gene>
<dbReference type="InterPro" id="IPR029068">
    <property type="entry name" value="Glyas_Bleomycin-R_OHBP_Dase"/>
</dbReference>
<dbReference type="InterPro" id="IPR004360">
    <property type="entry name" value="Glyas_Fos-R_dOase_dom"/>
</dbReference>
<name>A0ABX0XYJ3_9ACTN</name>
<dbReference type="PROSITE" id="PS51819">
    <property type="entry name" value="VOC"/>
    <property type="match status" value="1"/>
</dbReference>
<dbReference type="Gene3D" id="3.10.180.10">
    <property type="entry name" value="2,3-Dihydroxybiphenyl 1,2-Dioxygenase, domain 1"/>
    <property type="match status" value="1"/>
</dbReference>
<accession>A0ABX0XYJ3</accession>
<proteinExistence type="predicted"/>
<dbReference type="SUPFAM" id="SSF54593">
    <property type="entry name" value="Glyoxalase/Bleomycin resistance protein/Dihydroxybiphenyl dioxygenase"/>
    <property type="match status" value="1"/>
</dbReference>
<dbReference type="RefSeq" id="WP_167925119.1">
    <property type="nucleotide sequence ID" value="NZ_JAATVY010000005.1"/>
</dbReference>
<protein>
    <submittedName>
        <fullName evidence="2">Glyoxalase/bleomycin resistance/dioxygenase family protein</fullName>
    </submittedName>
</protein>
<organism evidence="2 3">
    <name type="scientific">Planosporangium thailandense</name>
    <dbReference type="NCBI Taxonomy" id="765197"/>
    <lineage>
        <taxon>Bacteria</taxon>
        <taxon>Bacillati</taxon>
        <taxon>Actinomycetota</taxon>
        <taxon>Actinomycetes</taxon>
        <taxon>Micromonosporales</taxon>
        <taxon>Micromonosporaceae</taxon>
        <taxon>Planosporangium</taxon>
    </lineage>
</organism>
<keyword evidence="3" id="KW-1185">Reference proteome</keyword>
<reference evidence="2 3" key="1">
    <citation type="submission" date="2020-03" db="EMBL/GenBank/DDBJ databases">
        <title>WGS of the type strain of Planosporangium spp.</title>
        <authorList>
            <person name="Thawai C."/>
        </authorList>
    </citation>
    <scope>NUCLEOTIDE SEQUENCE [LARGE SCALE GENOMIC DNA]</scope>
    <source>
        <strain evidence="2 3">TBRC 5610</strain>
    </source>
</reference>
<feature type="domain" description="VOC" evidence="1">
    <location>
        <begin position="5"/>
        <end position="120"/>
    </location>
</feature>
<sequence>MAVGPLTQIYIAVRNIYSSIGFYRDILGVPFLFKVPDQPVAYFQSGNVRLCLGKPESPAQATKALIYFPVDDLDAEYVRLSRIGLEFEQDPYLVRRSGLQEVRMAMLRDPDGHSIALVQERQVS</sequence>
<comment type="caution">
    <text evidence="2">The sequence shown here is derived from an EMBL/GenBank/DDBJ whole genome shotgun (WGS) entry which is preliminary data.</text>
</comment>
<dbReference type="Pfam" id="PF00903">
    <property type="entry name" value="Glyoxalase"/>
    <property type="match status" value="1"/>
</dbReference>